<organism evidence="2 3">
    <name type="scientific">Botryobasidium botryosum (strain FD-172 SS1)</name>
    <dbReference type="NCBI Taxonomy" id="930990"/>
    <lineage>
        <taxon>Eukaryota</taxon>
        <taxon>Fungi</taxon>
        <taxon>Dikarya</taxon>
        <taxon>Basidiomycota</taxon>
        <taxon>Agaricomycotina</taxon>
        <taxon>Agaricomycetes</taxon>
        <taxon>Cantharellales</taxon>
        <taxon>Botryobasidiaceae</taxon>
        <taxon>Botryobasidium</taxon>
    </lineage>
</organism>
<dbReference type="AlphaFoldDB" id="A0A067M120"/>
<feature type="compositionally biased region" description="Low complexity" evidence="1">
    <location>
        <begin position="376"/>
        <end position="387"/>
    </location>
</feature>
<dbReference type="Proteomes" id="UP000027195">
    <property type="component" value="Unassembled WGS sequence"/>
</dbReference>
<gene>
    <name evidence="2" type="ORF">BOTBODRAFT_179986</name>
</gene>
<name>A0A067M120_BOTB1</name>
<feature type="compositionally biased region" description="Polar residues" evidence="1">
    <location>
        <begin position="341"/>
        <end position="375"/>
    </location>
</feature>
<feature type="compositionally biased region" description="Low complexity" evidence="1">
    <location>
        <begin position="294"/>
        <end position="317"/>
    </location>
</feature>
<evidence type="ECO:0000313" key="3">
    <source>
        <dbReference type="Proteomes" id="UP000027195"/>
    </source>
</evidence>
<sequence length="420" mass="44765">MDFKAPTPPPTHTPWQHYRVPAFDQDIFLAPPCQGEENAIFSLSVPSNVANSGANLTWPRMREISVLTVIIFEAGMKTSMLQLQLQPQSPLVLAPTPLSNCQLGPTSTPGPSNTTATSTSLSLAKQDAKVGYRPTKKESKDLVEIGKLIFIPDAALRQCQDFVLNISALCRMSPDSFRFHLLIPSPLLFRFHFYSRTPPERPRVIRQLSRALHPTPSTHDGRLLHRRCHVTTATFAIIAIDHNRPPCLAVFTRVAPSSDLPGSRILSPTSSQARPSTPLAHPPSPPTTSPANPPTSLSTATRSSAPSSATPVPAQASGTSSTKIAHALVAPPSPLPPLPPQRTSSLNVDAASALSTTSPITTFNTSLKAISSNAFTPSTTPARKTSPSSPPSPASTTKTLFPRTPTTPLRGLPSAAPSDV</sequence>
<proteinExistence type="predicted"/>
<feature type="region of interest" description="Disordered" evidence="1">
    <location>
        <begin position="260"/>
        <end position="420"/>
    </location>
</feature>
<dbReference type="EMBL" id="KL198092">
    <property type="protein sequence ID" value="KDQ08365.1"/>
    <property type="molecule type" value="Genomic_DNA"/>
</dbReference>
<keyword evidence="3" id="KW-1185">Reference proteome</keyword>
<reference evidence="3" key="1">
    <citation type="journal article" date="2014" name="Proc. Natl. Acad. Sci. U.S.A.">
        <title>Extensive sampling of basidiomycete genomes demonstrates inadequacy of the white-rot/brown-rot paradigm for wood decay fungi.</title>
        <authorList>
            <person name="Riley R."/>
            <person name="Salamov A.A."/>
            <person name="Brown D.W."/>
            <person name="Nagy L.G."/>
            <person name="Floudas D."/>
            <person name="Held B.W."/>
            <person name="Levasseur A."/>
            <person name="Lombard V."/>
            <person name="Morin E."/>
            <person name="Otillar R."/>
            <person name="Lindquist E.A."/>
            <person name="Sun H."/>
            <person name="LaButti K.M."/>
            <person name="Schmutz J."/>
            <person name="Jabbour D."/>
            <person name="Luo H."/>
            <person name="Baker S.E."/>
            <person name="Pisabarro A.G."/>
            <person name="Walton J.D."/>
            <person name="Blanchette R.A."/>
            <person name="Henrissat B."/>
            <person name="Martin F."/>
            <person name="Cullen D."/>
            <person name="Hibbett D.S."/>
            <person name="Grigoriev I.V."/>
        </authorList>
    </citation>
    <scope>NUCLEOTIDE SEQUENCE [LARGE SCALE GENOMIC DNA]</scope>
    <source>
        <strain evidence="3">FD-172 SS1</strain>
    </source>
</reference>
<evidence type="ECO:0000256" key="1">
    <source>
        <dbReference type="SAM" id="MobiDB-lite"/>
    </source>
</evidence>
<feature type="compositionally biased region" description="Low complexity" evidence="1">
    <location>
        <begin position="394"/>
        <end position="413"/>
    </location>
</feature>
<accession>A0A067M120</accession>
<feature type="compositionally biased region" description="Pro residues" evidence="1">
    <location>
        <begin position="331"/>
        <end position="340"/>
    </location>
</feature>
<dbReference type="HOGENOM" id="CLU_653785_0_0_1"/>
<protein>
    <submittedName>
        <fullName evidence="2">Uncharacterized protein</fullName>
    </submittedName>
</protein>
<evidence type="ECO:0000313" key="2">
    <source>
        <dbReference type="EMBL" id="KDQ08365.1"/>
    </source>
</evidence>
<feature type="compositionally biased region" description="Pro residues" evidence="1">
    <location>
        <begin position="280"/>
        <end position="293"/>
    </location>
</feature>
<dbReference type="InParanoid" id="A0A067M120"/>